<dbReference type="STRING" id="1434232.MAIT1_03173"/>
<keyword evidence="2" id="KW-1133">Transmembrane helix</keyword>
<protein>
    <recommendedName>
        <fullName evidence="3">DUF4340 domain-containing protein</fullName>
    </recommendedName>
</protein>
<dbReference type="Proteomes" id="UP000194003">
    <property type="component" value="Unassembled WGS sequence"/>
</dbReference>
<accession>A0A1Y2K5T8</accession>
<feature type="domain" description="DUF4340" evidence="3">
    <location>
        <begin position="78"/>
        <end position="228"/>
    </location>
</feature>
<dbReference type="AlphaFoldDB" id="A0A1Y2K5T8"/>
<dbReference type="InterPro" id="IPR025641">
    <property type="entry name" value="DUF4340"/>
</dbReference>
<reference evidence="4 5" key="1">
    <citation type="journal article" date="2016" name="BMC Genomics">
        <title>Combined genomic and structural analyses of a cultured magnetotactic bacterium reveals its niche adaptation to a dynamic environment.</title>
        <authorList>
            <person name="Araujo A.C."/>
            <person name="Morillo V."/>
            <person name="Cypriano J."/>
            <person name="Teixeira L.C."/>
            <person name="Leao P."/>
            <person name="Lyra S."/>
            <person name="Almeida L.G."/>
            <person name="Bazylinski D.A."/>
            <person name="Vasconcellos A.T."/>
            <person name="Abreu F."/>
            <person name="Lins U."/>
        </authorList>
    </citation>
    <scope>NUCLEOTIDE SEQUENCE [LARGE SCALE GENOMIC DNA]</scope>
    <source>
        <strain evidence="4 5">IT-1</strain>
    </source>
</reference>
<organism evidence="4 5">
    <name type="scientific">Magnetofaba australis IT-1</name>
    <dbReference type="NCBI Taxonomy" id="1434232"/>
    <lineage>
        <taxon>Bacteria</taxon>
        <taxon>Pseudomonadati</taxon>
        <taxon>Pseudomonadota</taxon>
        <taxon>Magnetococcia</taxon>
        <taxon>Magnetococcales</taxon>
        <taxon>Magnetococcaceae</taxon>
        <taxon>Magnetofaba</taxon>
    </lineage>
</organism>
<dbReference type="EMBL" id="LVJN01000018">
    <property type="protein sequence ID" value="OSM05041.1"/>
    <property type="molecule type" value="Genomic_DNA"/>
</dbReference>
<feature type="region of interest" description="Disordered" evidence="1">
    <location>
        <begin position="424"/>
        <end position="448"/>
    </location>
</feature>
<keyword evidence="2" id="KW-0812">Transmembrane</keyword>
<feature type="transmembrane region" description="Helical" evidence="2">
    <location>
        <begin position="12"/>
        <end position="31"/>
    </location>
</feature>
<comment type="caution">
    <text evidence="4">The sequence shown here is derived from an EMBL/GenBank/DDBJ whole genome shotgun (WGS) entry which is preliminary data.</text>
</comment>
<evidence type="ECO:0000313" key="5">
    <source>
        <dbReference type="Proteomes" id="UP000194003"/>
    </source>
</evidence>
<proteinExistence type="predicted"/>
<gene>
    <name evidence="4" type="ORF">MAIT1_03173</name>
</gene>
<evidence type="ECO:0000256" key="1">
    <source>
        <dbReference type="SAM" id="MobiDB-lite"/>
    </source>
</evidence>
<evidence type="ECO:0000256" key="2">
    <source>
        <dbReference type="SAM" id="Phobius"/>
    </source>
</evidence>
<evidence type="ECO:0000259" key="3">
    <source>
        <dbReference type="Pfam" id="PF14238"/>
    </source>
</evidence>
<dbReference type="Pfam" id="PF14238">
    <property type="entry name" value="DUF4340"/>
    <property type="match status" value="1"/>
</dbReference>
<evidence type="ECO:0000313" key="4">
    <source>
        <dbReference type="EMBL" id="OSM05041.1"/>
    </source>
</evidence>
<name>A0A1Y2K5T8_9PROT</name>
<keyword evidence="5" id="KW-1185">Reference proteome</keyword>
<feature type="compositionally biased region" description="Polar residues" evidence="1">
    <location>
        <begin position="433"/>
        <end position="448"/>
    </location>
</feature>
<keyword evidence="2" id="KW-0472">Membrane</keyword>
<sequence>MKGENAMSSGWRLNLILLAVVVVGFGVLLGLQRHEEGEKRADERSRALSALKPEQIASMSFTDREGTQLTLTRQQSGWAITAPKPLRTDADSAARLLEPLEKRYARLVGKVEDLAPFGLDKPSAKLTVSTKEGQSETLILGGVAPVSSKRYVQLGEGGDVALVAAADLSALVQTADDLRDKRLFPAWRSDDVTRIAVFGKQGDVVMVKSDKGEWALQSPYKDRASLNRAPIWVNTVTNSVGMSFVPAPPPPENPEWRAELTNAKGDSVAVSGWQVGDKLLALRPGEDDAIVIPEYVAEDIQRDPLSLSALRPLLGNNVTQLALAFVNNENYRAERNDKGQWERPLWKSFEELATREAFSAVKAGAELPDPWFVMTVGNAETAQAIPVWKQGEAIYLAPPQRPVWLKASPLQVEEINKAVAALRKQDGAAKPTPVSTESASNADDAQAR</sequence>